<evidence type="ECO:0000313" key="2">
    <source>
        <dbReference type="Proteomes" id="UP000790709"/>
    </source>
</evidence>
<organism evidence="1 2">
    <name type="scientific">Leucogyrophana mollusca</name>
    <dbReference type="NCBI Taxonomy" id="85980"/>
    <lineage>
        <taxon>Eukaryota</taxon>
        <taxon>Fungi</taxon>
        <taxon>Dikarya</taxon>
        <taxon>Basidiomycota</taxon>
        <taxon>Agaricomycotina</taxon>
        <taxon>Agaricomycetes</taxon>
        <taxon>Agaricomycetidae</taxon>
        <taxon>Boletales</taxon>
        <taxon>Boletales incertae sedis</taxon>
        <taxon>Leucogyrophana</taxon>
    </lineage>
</organism>
<protein>
    <submittedName>
        <fullName evidence="1">Uncharacterized protein</fullName>
    </submittedName>
</protein>
<gene>
    <name evidence="1" type="ORF">BV22DRAFT_1049680</name>
</gene>
<proteinExistence type="predicted"/>
<sequence>MALIALSLAVVAAQSAPIKPPLIVKDQFSLHAAEVVAVAVAVAVAVERGLRGPILNIRACLARTPPATAKSRSLDHKPNNPRRPRACKSSKKTKTGRVAVCIPSIVLTDQYEDDIEGGYLGEGAQADYFAPGTAARPASSSRQPAWRNINPRASTAAASPSPLRRIDEGSISSRYGRPRLPTSMRVVPVIAQVPQQRSTSETLRGEWNEGAIQPPPMQHSISQAQSSTANSTPAQIPSREPKFTKDDALIIMRSRGK</sequence>
<comment type="caution">
    <text evidence="1">The sequence shown here is derived from an EMBL/GenBank/DDBJ whole genome shotgun (WGS) entry which is preliminary data.</text>
</comment>
<keyword evidence="2" id="KW-1185">Reference proteome</keyword>
<dbReference type="Proteomes" id="UP000790709">
    <property type="component" value="Unassembled WGS sequence"/>
</dbReference>
<name>A0ACB8B7B6_9AGAM</name>
<reference evidence="1" key="1">
    <citation type="journal article" date="2021" name="New Phytol.">
        <title>Evolutionary innovations through gain and loss of genes in the ectomycorrhizal Boletales.</title>
        <authorList>
            <person name="Wu G."/>
            <person name="Miyauchi S."/>
            <person name="Morin E."/>
            <person name="Kuo A."/>
            <person name="Drula E."/>
            <person name="Varga T."/>
            <person name="Kohler A."/>
            <person name="Feng B."/>
            <person name="Cao Y."/>
            <person name="Lipzen A."/>
            <person name="Daum C."/>
            <person name="Hundley H."/>
            <person name="Pangilinan J."/>
            <person name="Johnson J."/>
            <person name="Barry K."/>
            <person name="LaButti K."/>
            <person name="Ng V."/>
            <person name="Ahrendt S."/>
            <person name="Min B."/>
            <person name="Choi I.G."/>
            <person name="Park H."/>
            <person name="Plett J.M."/>
            <person name="Magnuson J."/>
            <person name="Spatafora J.W."/>
            <person name="Nagy L.G."/>
            <person name="Henrissat B."/>
            <person name="Grigoriev I.V."/>
            <person name="Yang Z.L."/>
            <person name="Xu J."/>
            <person name="Martin F.M."/>
        </authorList>
    </citation>
    <scope>NUCLEOTIDE SEQUENCE</scope>
    <source>
        <strain evidence="1">KUC20120723A-06</strain>
    </source>
</reference>
<evidence type="ECO:0000313" key="1">
    <source>
        <dbReference type="EMBL" id="KAH7921354.1"/>
    </source>
</evidence>
<accession>A0ACB8B7B6</accession>
<dbReference type="EMBL" id="MU266530">
    <property type="protein sequence ID" value="KAH7921354.1"/>
    <property type="molecule type" value="Genomic_DNA"/>
</dbReference>